<dbReference type="EMBL" id="JAGDEL010000030">
    <property type="protein sequence ID" value="MBO1515039.1"/>
    <property type="molecule type" value="Genomic_DNA"/>
</dbReference>
<comment type="caution">
    <text evidence="1">The sequence shown here is derived from an EMBL/GenBank/DDBJ whole genome shotgun (WGS) entry which is preliminary data.</text>
</comment>
<keyword evidence="2" id="KW-1185">Reference proteome</keyword>
<organism evidence="1 2">
    <name type="scientific">Metabacillus bambusae</name>
    <dbReference type="NCBI Taxonomy" id="2795218"/>
    <lineage>
        <taxon>Bacteria</taxon>
        <taxon>Bacillati</taxon>
        <taxon>Bacillota</taxon>
        <taxon>Bacilli</taxon>
        <taxon>Bacillales</taxon>
        <taxon>Bacillaceae</taxon>
        <taxon>Metabacillus</taxon>
    </lineage>
</organism>
<gene>
    <name evidence="1" type="ORF">I7822_25780</name>
</gene>
<name>A0ABS3N9S3_9BACI</name>
<protein>
    <recommendedName>
        <fullName evidence="3">HTH luxR-type domain-containing protein</fullName>
    </recommendedName>
</protein>
<dbReference type="SUPFAM" id="SSF88659">
    <property type="entry name" value="Sigma3 and sigma4 domains of RNA polymerase sigma factors"/>
    <property type="match status" value="1"/>
</dbReference>
<sequence>MTEQMIKWQVEEWIRDYNFMLREIARLDRLLNSASRGEKLTATYGIESAMPKGNGGISQAELRQMDIRERRLYKYEMVIHYLEDTLDSFKYDKHRILYDCMIEGMSYRAIAAHLAMSRDTIRKMRDEIIDIVVQKVQKDQFLQKLKSVKVAV</sequence>
<evidence type="ECO:0008006" key="3">
    <source>
        <dbReference type="Google" id="ProtNLM"/>
    </source>
</evidence>
<dbReference type="InterPro" id="IPR013324">
    <property type="entry name" value="RNA_pol_sigma_r3/r4-like"/>
</dbReference>
<evidence type="ECO:0000313" key="1">
    <source>
        <dbReference type="EMBL" id="MBO1515039.1"/>
    </source>
</evidence>
<dbReference type="Proteomes" id="UP000663981">
    <property type="component" value="Unassembled WGS sequence"/>
</dbReference>
<evidence type="ECO:0000313" key="2">
    <source>
        <dbReference type="Proteomes" id="UP000663981"/>
    </source>
</evidence>
<accession>A0ABS3N9S3</accession>
<proteinExistence type="predicted"/>
<dbReference type="RefSeq" id="WP_207981933.1">
    <property type="nucleotide sequence ID" value="NZ_JAGDEL010000030.1"/>
</dbReference>
<reference evidence="1 2" key="1">
    <citation type="submission" date="2021-03" db="EMBL/GenBank/DDBJ databases">
        <title>Whole genome sequence of Metabacillus bambusae BG109.</title>
        <authorList>
            <person name="Jeong J.W."/>
        </authorList>
    </citation>
    <scope>NUCLEOTIDE SEQUENCE [LARGE SCALE GENOMIC DNA]</scope>
    <source>
        <strain evidence="1 2">BG109</strain>
    </source>
</reference>